<evidence type="ECO:0000313" key="1">
    <source>
        <dbReference type="EMBL" id="GAA4387103.1"/>
    </source>
</evidence>
<evidence type="ECO:0008006" key="3">
    <source>
        <dbReference type="Google" id="ProtNLM"/>
    </source>
</evidence>
<proteinExistence type="predicted"/>
<dbReference type="PANTHER" id="PTHR39328">
    <property type="entry name" value="BLL2871 PROTEIN"/>
    <property type="match status" value="1"/>
</dbReference>
<dbReference type="EMBL" id="BAABHA010000010">
    <property type="protein sequence ID" value="GAA4387103.1"/>
    <property type="molecule type" value="Genomic_DNA"/>
</dbReference>
<dbReference type="PANTHER" id="PTHR39328:SF1">
    <property type="entry name" value="BLL2871 PROTEIN"/>
    <property type="match status" value="1"/>
</dbReference>
<dbReference type="Proteomes" id="UP001500454">
    <property type="component" value="Unassembled WGS sequence"/>
</dbReference>
<dbReference type="InterPro" id="IPR011990">
    <property type="entry name" value="TPR-like_helical_dom_sf"/>
</dbReference>
<dbReference type="Pfam" id="PF14559">
    <property type="entry name" value="TPR_19"/>
    <property type="match status" value="1"/>
</dbReference>
<sequence>MGPLFSFPVSLLLWIFMQFFRFLLLMLGLTAVIGSAQAQQVYAGHDPLAHTFSIVARDPKTGDMAVAVQSHWFSVGTAVSWGEAGVGVVATQSFTNKSFGMRGLALLKSGKTAQQALDELLATDEGRDVRQVAIVDAKGGVATHTGKKCVDMAGHQQGAQYSVQANMMLNATVWPAMAKAYEQSAALPLAERVLAALDAAEAAGGDIRGRQSAALLVVRGKASEQPWDDRIVDLRVEDNPAPLKELRRLLRLQRAYDHMNAGDLAVEKNDMPSAVREYEAAEKMFPDNLEMRYWHAITLANKGQLPAALKLLQPIFKQEPNWRTLTQRLPKVGLLTVSEAELKQIMALK</sequence>
<dbReference type="Gene3D" id="3.60.20.10">
    <property type="entry name" value="Glutamine Phosphoribosylpyrophosphate, subunit 1, domain 1"/>
    <property type="match status" value="1"/>
</dbReference>
<dbReference type="InterPro" id="IPR029055">
    <property type="entry name" value="Ntn_hydrolases_N"/>
</dbReference>
<dbReference type="Gene3D" id="1.25.40.10">
    <property type="entry name" value="Tetratricopeptide repeat domain"/>
    <property type="match status" value="1"/>
</dbReference>
<organism evidence="1 2">
    <name type="scientific">Hymenobacter koreensis</name>
    <dbReference type="NCBI Taxonomy" id="1084523"/>
    <lineage>
        <taxon>Bacteria</taxon>
        <taxon>Pseudomonadati</taxon>
        <taxon>Bacteroidota</taxon>
        <taxon>Cytophagia</taxon>
        <taxon>Cytophagales</taxon>
        <taxon>Hymenobacteraceae</taxon>
        <taxon>Hymenobacter</taxon>
    </lineage>
</organism>
<comment type="caution">
    <text evidence="1">The sequence shown here is derived from an EMBL/GenBank/DDBJ whole genome shotgun (WGS) entry which is preliminary data.</text>
</comment>
<dbReference type="SUPFAM" id="SSF48452">
    <property type="entry name" value="TPR-like"/>
    <property type="match status" value="1"/>
</dbReference>
<protein>
    <recommendedName>
        <fullName evidence="3">DUF1028 domain-containing protein</fullName>
    </recommendedName>
</protein>
<dbReference type="Pfam" id="PF06267">
    <property type="entry name" value="DUF1028"/>
    <property type="match status" value="1"/>
</dbReference>
<dbReference type="InterPro" id="IPR010430">
    <property type="entry name" value="DUF1028"/>
</dbReference>
<keyword evidence="2" id="KW-1185">Reference proteome</keyword>
<evidence type="ECO:0000313" key="2">
    <source>
        <dbReference type="Proteomes" id="UP001500454"/>
    </source>
</evidence>
<name>A0ABP8J913_9BACT</name>
<gene>
    <name evidence="1" type="ORF">GCM10023186_32400</name>
</gene>
<reference evidence="2" key="1">
    <citation type="journal article" date="2019" name="Int. J. Syst. Evol. Microbiol.">
        <title>The Global Catalogue of Microorganisms (GCM) 10K type strain sequencing project: providing services to taxonomists for standard genome sequencing and annotation.</title>
        <authorList>
            <consortium name="The Broad Institute Genomics Platform"/>
            <consortium name="The Broad Institute Genome Sequencing Center for Infectious Disease"/>
            <person name="Wu L."/>
            <person name="Ma J."/>
        </authorList>
    </citation>
    <scope>NUCLEOTIDE SEQUENCE [LARGE SCALE GENOMIC DNA]</scope>
    <source>
        <strain evidence="2">JCM 17924</strain>
    </source>
</reference>
<dbReference type="SUPFAM" id="SSF56235">
    <property type="entry name" value="N-terminal nucleophile aminohydrolases (Ntn hydrolases)"/>
    <property type="match status" value="1"/>
</dbReference>
<accession>A0ABP8J913</accession>